<keyword evidence="3" id="KW-0472">Membrane</keyword>
<dbReference type="Pfam" id="PF01073">
    <property type="entry name" value="3Beta_HSD"/>
    <property type="match status" value="1"/>
</dbReference>
<dbReference type="PANTHER" id="PTHR43245">
    <property type="entry name" value="BIFUNCTIONAL POLYMYXIN RESISTANCE PROTEIN ARNA"/>
    <property type="match status" value="1"/>
</dbReference>
<dbReference type="InterPro" id="IPR036291">
    <property type="entry name" value="NAD(P)-bd_dom_sf"/>
</dbReference>
<reference evidence="5 6" key="1">
    <citation type="submission" date="2016-02" db="EMBL/GenBank/DDBJ databases">
        <title>Genome analysis of coral dinoflagellate symbionts highlights evolutionary adaptations to a symbiotic lifestyle.</title>
        <authorList>
            <person name="Aranda M."/>
            <person name="Li Y."/>
            <person name="Liew Y.J."/>
            <person name="Baumgarten S."/>
            <person name="Simakov O."/>
            <person name="Wilson M."/>
            <person name="Piel J."/>
            <person name="Ashoor H."/>
            <person name="Bougouffa S."/>
            <person name="Bajic V.B."/>
            <person name="Ryu T."/>
            <person name="Ravasi T."/>
            <person name="Bayer T."/>
            <person name="Micklem G."/>
            <person name="Kim H."/>
            <person name="Bhak J."/>
            <person name="Lajeunesse T.C."/>
            <person name="Voolstra C.R."/>
        </authorList>
    </citation>
    <scope>NUCLEOTIDE SEQUENCE [LARGE SCALE GENOMIC DNA]</scope>
    <source>
        <strain evidence="5 6">CCMP2467</strain>
    </source>
</reference>
<dbReference type="OMA" id="STAHWFD"/>
<comment type="caution">
    <text evidence="5">The sequence shown here is derived from an EMBL/GenBank/DDBJ whole genome shotgun (WGS) entry which is preliminary data.</text>
</comment>
<dbReference type="PANTHER" id="PTHR43245:SF51">
    <property type="entry name" value="SHORT CHAIN DEHYDROGENASE_REDUCTASE FAMILY 42E, MEMBER 2"/>
    <property type="match status" value="1"/>
</dbReference>
<keyword evidence="3" id="KW-1133">Transmembrane helix</keyword>
<evidence type="ECO:0000313" key="6">
    <source>
        <dbReference type="Proteomes" id="UP000186817"/>
    </source>
</evidence>
<dbReference type="GO" id="GO:0006694">
    <property type="term" value="P:steroid biosynthetic process"/>
    <property type="evidence" value="ECO:0007669"/>
    <property type="project" value="InterPro"/>
</dbReference>
<accession>A0A1Q9DBJ9</accession>
<dbReference type="AlphaFoldDB" id="A0A1Q9DBJ9"/>
<dbReference type="OrthoDB" id="10058185at2759"/>
<gene>
    <name evidence="5" type="ORF">AK812_SmicGene25549</name>
</gene>
<comment type="similarity">
    <text evidence="1">Belongs to the 3-beta-HSD family.</text>
</comment>
<protein>
    <submittedName>
        <fullName evidence="5">3beta-hydroxysteroid-dehydrogenase/decarboxylase isoform 1</fullName>
    </submittedName>
</protein>
<evidence type="ECO:0000256" key="2">
    <source>
        <dbReference type="ARBA" id="ARBA00023002"/>
    </source>
</evidence>
<evidence type="ECO:0000259" key="4">
    <source>
        <dbReference type="Pfam" id="PF01073"/>
    </source>
</evidence>
<keyword evidence="2" id="KW-0560">Oxidoreductase</keyword>
<sequence length="515" mass="57067">MRGSLYVLPSVLSHFRLEPLDTFPERRSVICLVALGLSGCSIAAALETIAEAYSPSSQLCAGKQVFMQDGLVLSKEKVMTGKVSWAHLSMLRVKAGTLKAHKERFLSPGERQRSSAMARTAPALTALQRRAAERSYPPVPAHCVVTGGSGFVGQRLVEMLVERGAQRVVSFDILPQPPSAWQDSRIVYMQGDLRRRVDVDRAVAGADCVWHVGAAVGPFHPSELYEEVNVGGCRHVVEACLAAGVGKLVMSSSPSTRFDGSDIDGLTELELPKLPQKSYLQEYAETKAKGELVITQACCEKLLTVAIAPHQVYGPRDTLWTPNIMETAATGKLRVFGNGRNRACFTYVDNYCHGLILGERALKEGSPALGGFYICTDADTHPHSEGYAYLWEEVDRFAVGLGLPSVLEKFHLPQFLMYFLAYICNVVGFCLGRKLKLSPFSVKMLVMHRWFRPELAKKDLGYEPIIPFREGWNDSIDWFKREWLPKYLDRQVASSYGVIHHGSQAKIDGQSKKIE</sequence>
<dbReference type="InterPro" id="IPR002225">
    <property type="entry name" value="3Beta_OHSteriod_DH/Estase"/>
</dbReference>
<feature type="domain" description="3-beta hydroxysteroid dehydrogenase/isomerase" evidence="4">
    <location>
        <begin position="144"/>
        <end position="383"/>
    </location>
</feature>
<feature type="transmembrane region" description="Helical" evidence="3">
    <location>
        <begin position="415"/>
        <end position="435"/>
    </location>
</feature>
<evidence type="ECO:0000256" key="3">
    <source>
        <dbReference type="SAM" id="Phobius"/>
    </source>
</evidence>
<dbReference type="Proteomes" id="UP000186817">
    <property type="component" value="Unassembled WGS sequence"/>
</dbReference>
<keyword evidence="6" id="KW-1185">Reference proteome</keyword>
<evidence type="ECO:0000256" key="1">
    <source>
        <dbReference type="ARBA" id="ARBA00009219"/>
    </source>
</evidence>
<dbReference type="Gene3D" id="3.40.50.720">
    <property type="entry name" value="NAD(P)-binding Rossmann-like Domain"/>
    <property type="match status" value="1"/>
</dbReference>
<dbReference type="EMBL" id="LSRX01000613">
    <property type="protein sequence ID" value="OLP92613.1"/>
    <property type="molecule type" value="Genomic_DNA"/>
</dbReference>
<proteinExistence type="inferred from homology"/>
<dbReference type="SUPFAM" id="SSF51735">
    <property type="entry name" value="NAD(P)-binding Rossmann-fold domains"/>
    <property type="match status" value="1"/>
</dbReference>
<dbReference type="InterPro" id="IPR050177">
    <property type="entry name" value="Lipid_A_modif_metabolic_enz"/>
</dbReference>
<evidence type="ECO:0000313" key="5">
    <source>
        <dbReference type="EMBL" id="OLP92613.1"/>
    </source>
</evidence>
<organism evidence="5 6">
    <name type="scientific">Symbiodinium microadriaticum</name>
    <name type="common">Dinoflagellate</name>
    <name type="synonym">Zooxanthella microadriatica</name>
    <dbReference type="NCBI Taxonomy" id="2951"/>
    <lineage>
        <taxon>Eukaryota</taxon>
        <taxon>Sar</taxon>
        <taxon>Alveolata</taxon>
        <taxon>Dinophyceae</taxon>
        <taxon>Suessiales</taxon>
        <taxon>Symbiodiniaceae</taxon>
        <taxon>Symbiodinium</taxon>
    </lineage>
</organism>
<name>A0A1Q9DBJ9_SYMMI</name>
<dbReference type="GO" id="GO:0016616">
    <property type="term" value="F:oxidoreductase activity, acting on the CH-OH group of donors, NAD or NADP as acceptor"/>
    <property type="evidence" value="ECO:0007669"/>
    <property type="project" value="InterPro"/>
</dbReference>
<keyword evidence="3" id="KW-0812">Transmembrane</keyword>